<evidence type="ECO:0000313" key="4">
    <source>
        <dbReference type="Proteomes" id="UP000245916"/>
    </source>
</evidence>
<proteinExistence type="predicted"/>
<feature type="signal peptide" evidence="2">
    <location>
        <begin position="1"/>
        <end position="24"/>
    </location>
</feature>
<dbReference type="AlphaFoldDB" id="A0A2U2J5Q0"/>
<reference evidence="3 4" key="1">
    <citation type="submission" date="2018-05" db="EMBL/GenBank/DDBJ databases">
        <title>Genome of Sphingosinicella humi QZX222.</title>
        <authorList>
            <person name="Qiao Z."/>
            <person name="Wang G."/>
        </authorList>
    </citation>
    <scope>NUCLEOTIDE SEQUENCE [LARGE SCALE GENOMIC DNA]</scope>
    <source>
        <strain evidence="3 4">QZX222</strain>
    </source>
</reference>
<comment type="caution">
    <text evidence="3">The sequence shown here is derived from an EMBL/GenBank/DDBJ whole genome shotgun (WGS) entry which is preliminary data.</text>
</comment>
<gene>
    <name evidence="3" type="ORF">DF286_12850</name>
</gene>
<evidence type="ECO:0000256" key="2">
    <source>
        <dbReference type="SAM" id="SignalP"/>
    </source>
</evidence>
<accession>A0A2U2J5Q0</accession>
<dbReference type="OrthoDB" id="7508530at2"/>
<evidence type="ECO:0000313" key="3">
    <source>
        <dbReference type="EMBL" id="PWG03666.1"/>
    </source>
</evidence>
<feature type="chain" id="PRO_5015402347" description="PRC-barrel domain-containing protein" evidence="2">
    <location>
        <begin position="25"/>
        <end position="199"/>
    </location>
</feature>
<evidence type="ECO:0008006" key="5">
    <source>
        <dbReference type="Google" id="ProtNLM"/>
    </source>
</evidence>
<dbReference type="Proteomes" id="UP000245916">
    <property type="component" value="Unassembled WGS sequence"/>
</dbReference>
<feature type="region of interest" description="Disordered" evidence="1">
    <location>
        <begin position="169"/>
        <end position="199"/>
    </location>
</feature>
<keyword evidence="2" id="KW-0732">Signal</keyword>
<evidence type="ECO:0000256" key="1">
    <source>
        <dbReference type="SAM" id="MobiDB-lite"/>
    </source>
</evidence>
<organism evidence="3 4">
    <name type="scientific">Allosphingosinicella humi</name>
    <dbReference type="NCBI Taxonomy" id="2068657"/>
    <lineage>
        <taxon>Bacteria</taxon>
        <taxon>Pseudomonadati</taxon>
        <taxon>Pseudomonadota</taxon>
        <taxon>Alphaproteobacteria</taxon>
        <taxon>Sphingomonadales</taxon>
        <taxon>Sphingomonadaceae</taxon>
        <taxon>Allosphingosinicella</taxon>
    </lineage>
</organism>
<keyword evidence="4" id="KW-1185">Reference proteome</keyword>
<protein>
    <recommendedName>
        <fullName evidence="5">PRC-barrel domain-containing protein</fullName>
    </recommendedName>
</protein>
<dbReference type="RefSeq" id="WP_109271805.1">
    <property type="nucleotide sequence ID" value="NZ_QFFF01000001.1"/>
</dbReference>
<name>A0A2U2J5Q0_9SPHN</name>
<sequence length="199" mass="19485">MTFRKTILVSAALLASAALQPAFAQATFSTGANVSDTAGGAVGTITSVEGDYVVLKTDKHEVRLPKSSFTAVDDGFIMAMTQAQVNAAVEQSLAKADSLVTVGAMVRDTSGDFVGSIQKVEGELATLRLSSGSLVALPVSAFGPGASGPVVGMSAAELEAAGAASAAAATPAADATAEATADATAGAETAAAVTTDATE</sequence>
<dbReference type="EMBL" id="QFFF01000001">
    <property type="protein sequence ID" value="PWG03666.1"/>
    <property type="molecule type" value="Genomic_DNA"/>
</dbReference>